<dbReference type="SUPFAM" id="SSF56747">
    <property type="entry name" value="Prim-pol domain"/>
    <property type="match status" value="1"/>
</dbReference>
<gene>
    <name evidence="2" type="ORF">HEB94_000578</name>
</gene>
<evidence type="ECO:0000259" key="1">
    <source>
        <dbReference type="Pfam" id="PF09250"/>
    </source>
</evidence>
<reference evidence="2" key="1">
    <citation type="submission" date="2020-10" db="EMBL/GenBank/DDBJ databases">
        <title>Sequencing the genomes of 1000 actinobacteria strains.</title>
        <authorList>
            <person name="Klenk H.-P."/>
        </authorList>
    </citation>
    <scope>NUCLEOTIDE SEQUENCE</scope>
    <source>
        <strain evidence="2">DSM 45354</strain>
    </source>
</reference>
<evidence type="ECO:0000313" key="2">
    <source>
        <dbReference type="EMBL" id="MBE1603730.1"/>
    </source>
</evidence>
<protein>
    <recommendedName>
        <fullName evidence="1">DNA primase/polymerase bifunctional N-terminal domain-containing protein</fullName>
    </recommendedName>
</protein>
<organism evidence="2 3">
    <name type="scientific">Actinopolymorpha pittospori</name>
    <dbReference type="NCBI Taxonomy" id="648752"/>
    <lineage>
        <taxon>Bacteria</taxon>
        <taxon>Bacillati</taxon>
        <taxon>Actinomycetota</taxon>
        <taxon>Actinomycetes</taxon>
        <taxon>Propionibacteriales</taxon>
        <taxon>Actinopolymorphaceae</taxon>
        <taxon>Actinopolymorpha</taxon>
    </lineage>
</organism>
<feature type="domain" description="DNA primase/polymerase bifunctional N-terminal" evidence="1">
    <location>
        <begin position="2"/>
        <end position="92"/>
    </location>
</feature>
<dbReference type="Proteomes" id="UP000638648">
    <property type="component" value="Unassembled WGS sequence"/>
</dbReference>
<accession>A0A927MUV2</accession>
<dbReference type="AlphaFoldDB" id="A0A927MUV2"/>
<evidence type="ECO:0000313" key="3">
    <source>
        <dbReference type="Proteomes" id="UP000638648"/>
    </source>
</evidence>
<dbReference type="EMBL" id="JADBEM010000001">
    <property type="protein sequence ID" value="MBE1603730.1"/>
    <property type="molecule type" value="Genomic_DNA"/>
</dbReference>
<name>A0A927MUV2_9ACTN</name>
<dbReference type="Pfam" id="PF09250">
    <property type="entry name" value="Prim-Pol"/>
    <property type="match status" value="1"/>
</dbReference>
<keyword evidence="3" id="KW-1185">Reference proteome</keyword>
<dbReference type="InterPro" id="IPR015330">
    <property type="entry name" value="DNA_primase/pol_bifunc_N"/>
</dbReference>
<sequence length="92" mass="9448">MVVDLDTPNPGDAPPQEWVLPGITNGADLLAELAARAGQPLPVDTYTVQTGRGGLHLYFTTPSSGETMGNSAGRLGWHVDTRGGGYVVAAGS</sequence>
<comment type="caution">
    <text evidence="2">The sequence shown here is derived from an EMBL/GenBank/DDBJ whole genome shotgun (WGS) entry which is preliminary data.</text>
</comment>
<proteinExistence type="predicted"/>